<dbReference type="GO" id="GO:0046983">
    <property type="term" value="F:protein dimerization activity"/>
    <property type="evidence" value="ECO:0007669"/>
    <property type="project" value="InterPro"/>
</dbReference>
<dbReference type="EC" id="2.7.13.3" evidence="2"/>
<evidence type="ECO:0000256" key="5">
    <source>
        <dbReference type="ARBA" id="ARBA00022741"/>
    </source>
</evidence>
<feature type="coiled-coil region" evidence="9">
    <location>
        <begin position="159"/>
        <end position="186"/>
    </location>
</feature>
<sequence length="381" mass="40118">MPKPGGLRDRWANVTPEVRDGALAAAVTAAAFVPQLAMVGAQFGDLPRHDGGLAAALLVLGQTLPLAVRSRWPALTLAIIALCFGTHEVLAHSPTFGSLALYFALYSAGAREERFRRALPAAVSVGYVAFAVLVALRGSPTDLLTYVVYYVVLALFWALGALVRQRRRQEAERRRLTARAAAADERARLARELHDVVTHHVTAMVVQADAAQYLPPGTAPEVFAAITGSGREALTELRFLLGVLEATGARTPGLSALPGLVEQPGRVVDLVEAGERPELPAETELTAYRIVQEALTNAAKHAAGRPATVRVGYGADLLEIEVTTRGPATEPGELGSGGRGLAGLRERVDALGGRFAAGPSADGFRVSAQFPVAGPPVRSGR</sequence>
<name>A0A1H5RIN3_9PSEU</name>
<dbReference type="Pfam" id="PF02518">
    <property type="entry name" value="HATPase_c"/>
    <property type="match status" value="1"/>
</dbReference>
<evidence type="ECO:0000256" key="4">
    <source>
        <dbReference type="ARBA" id="ARBA00022679"/>
    </source>
</evidence>
<keyword evidence="5" id="KW-0547">Nucleotide-binding</keyword>
<dbReference type="InterPro" id="IPR011712">
    <property type="entry name" value="Sig_transdc_His_kin_sub3_dim/P"/>
</dbReference>
<dbReference type="GO" id="GO:0005524">
    <property type="term" value="F:ATP binding"/>
    <property type="evidence" value="ECO:0007669"/>
    <property type="project" value="UniProtKB-KW"/>
</dbReference>
<dbReference type="InterPro" id="IPR003594">
    <property type="entry name" value="HATPase_dom"/>
</dbReference>
<keyword evidence="10" id="KW-0472">Membrane</keyword>
<evidence type="ECO:0000313" key="14">
    <source>
        <dbReference type="EMBL" id="SEF38225.1"/>
    </source>
</evidence>
<dbReference type="PANTHER" id="PTHR24421:SF10">
    <property type="entry name" value="NITRATE_NITRITE SENSOR PROTEIN NARQ"/>
    <property type="match status" value="1"/>
</dbReference>
<evidence type="ECO:0000256" key="6">
    <source>
        <dbReference type="ARBA" id="ARBA00022777"/>
    </source>
</evidence>
<keyword evidence="15" id="KW-1185">Reference proteome</keyword>
<dbReference type="RefSeq" id="WP_244181000.1">
    <property type="nucleotide sequence ID" value="NZ_FNUJ01000019.1"/>
</dbReference>
<keyword evidence="9" id="KW-0175">Coiled coil</keyword>
<dbReference type="Gene3D" id="3.30.565.10">
    <property type="entry name" value="Histidine kinase-like ATPase, C-terminal domain"/>
    <property type="match status" value="1"/>
</dbReference>
<keyword evidence="6 14" id="KW-0418">Kinase</keyword>
<evidence type="ECO:0000259" key="13">
    <source>
        <dbReference type="Pfam" id="PF23539"/>
    </source>
</evidence>
<keyword evidence="4" id="KW-0808">Transferase</keyword>
<evidence type="ECO:0000256" key="1">
    <source>
        <dbReference type="ARBA" id="ARBA00000085"/>
    </source>
</evidence>
<keyword evidence="10" id="KW-1133">Transmembrane helix</keyword>
<keyword evidence="8" id="KW-0902">Two-component regulatory system</keyword>
<dbReference type="GO" id="GO:0016020">
    <property type="term" value="C:membrane"/>
    <property type="evidence" value="ECO:0007669"/>
    <property type="project" value="InterPro"/>
</dbReference>
<feature type="domain" description="Histidine kinase/HSP90-like ATPase" evidence="11">
    <location>
        <begin position="284"/>
        <end position="372"/>
    </location>
</feature>
<evidence type="ECO:0000259" key="12">
    <source>
        <dbReference type="Pfam" id="PF07730"/>
    </source>
</evidence>
<feature type="domain" description="DUF7134" evidence="13">
    <location>
        <begin position="11"/>
        <end position="167"/>
    </location>
</feature>
<feature type="transmembrane region" description="Helical" evidence="10">
    <location>
        <begin position="118"/>
        <end position="137"/>
    </location>
</feature>
<feature type="transmembrane region" description="Helical" evidence="10">
    <location>
        <begin position="74"/>
        <end position="106"/>
    </location>
</feature>
<accession>A0A1H5RIN3</accession>
<feature type="domain" description="Signal transduction histidine kinase subgroup 3 dimerisation and phosphoacceptor" evidence="12">
    <location>
        <begin position="185"/>
        <end position="246"/>
    </location>
</feature>
<dbReference type="CDD" id="cd16917">
    <property type="entry name" value="HATPase_UhpB-NarQ-NarX-like"/>
    <property type="match status" value="1"/>
</dbReference>
<reference evidence="15" key="1">
    <citation type="submission" date="2016-10" db="EMBL/GenBank/DDBJ databases">
        <authorList>
            <person name="Varghese N."/>
            <person name="Submissions S."/>
        </authorList>
    </citation>
    <scope>NUCLEOTIDE SEQUENCE [LARGE SCALE GENOMIC DNA]</scope>
    <source>
        <strain evidence="15">DSM 44654</strain>
    </source>
</reference>
<proteinExistence type="predicted"/>
<feature type="transmembrane region" description="Helical" evidence="10">
    <location>
        <begin position="20"/>
        <end position="39"/>
    </location>
</feature>
<gene>
    <name evidence="14" type="ORF">SAMN05421837_11959</name>
</gene>
<evidence type="ECO:0000256" key="7">
    <source>
        <dbReference type="ARBA" id="ARBA00022840"/>
    </source>
</evidence>
<organism evidence="14 15">
    <name type="scientific">Amycolatopsis pretoriensis</name>
    <dbReference type="NCBI Taxonomy" id="218821"/>
    <lineage>
        <taxon>Bacteria</taxon>
        <taxon>Bacillati</taxon>
        <taxon>Actinomycetota</taxon>
        <taxon>Actinomycetes</taxon>
        <taxon>Pseudonocardiales</taxon>
        <taxon>Pseudonocardiaceae</taxon>
        <taxon>Amycolatopsis</taxon>
    </lineage>
</organism>
<evidence type="ECO:0000256" key="10">
    <source>
        <dbReference type="SAM" id="Phobius"/>
    </source>
</evidence>
<dbReference type="EMBL" id="FNUJ01000019">
    <property type="protein sequence ID" value="SEF38225.1"/>
    <property type="molecule type" value="Genomic_DNA"/>
</dbReference>
<evidence type="ECO:0000256" key="9">
    <source>
        <dbReference type="SAM" id="Coils"/>
    </source>
</evidence>
<dbReference type="PANTHER" id="PTHR24421">
    <property type="entry name" value="NITRATE/NITRITE SENSOR PROTEIN NARX-RELATED"/>
    <property type="match status" value="1"/>
</dbReference>
<dbReference type="STRING" id="218821.SAMN05421837_11959"/>
<dbReference type="InterPro" id="IPR055558">
    <property type="entry name" value="DUF7134"/>
</dbReference>
<dbReference type="AlphaFoldDB" id="A0A1H5RIN3"/>
<evidence type="ECO:0000256" key="3">
    <source>
        <dbReference type="ARBA" id="ARBA00022553"/>
    </source>
</evidence>
<evidence type="ECO:0000256" key="8">
    <source>
        <dbReference type="ARBA" id="ARBA00023012"/>
    </source>
</evidence>
<dbReference type="SUPFAM" id="SSF55874">
    <property type="entry name" value="ATPase domain of HSP90 chaperone/DNA topoisomerase II/histidine kinase"/>
    <property type="match status" value="1"/>
</dbReference>
<keyword evidence="3" id="KW-0597">Phosphoprotein</keyword>
<dbReference type="InterPro" id="IPR036890">
    <property type="entry name" value="HATPase_C_sf"/>
</dbReference>
<dbReference type="GO" id="GO:0000155">
    <property type="term" value="F:phosphorelay sensor kinase activity"/>
    <property type="evidence" value="ECO:0007669"/>
    <property type="project" value="InterPro"/>
</dbReference>
<dbReference type="InterPro" id="IPR050482">
    <property type="entry name" value="Sensor_HK_TwoCompSys"/>
</dbReference>
<feature type="transmembrane region" description="Helical" evidence="10">
    <location>
        <begin position="143"/>
        <end position="163"/>
    </location>
</feature>
<evidence type="ECO:0000259" key="11">
    <source>
        <dbReference type="Pfam" id="PF02518"/>
    </source>
</evidence>
<evidence type="ECO:0000313" key="15">
    <source>
        <dbReference type="Proteomes" id="UP000198878"/>
    </source>
</evidence>
<dbReference type="Pfam" id="PF07730">
    <property type="entry name" value="HisKA_3"/>
    <property type="match status" value="1"/>
</dbReference>
<protein>
    <recommendedName>
        <fullName evidence="2">histidine kinase</fullName>
        <ecNumber evidence="2">2.7.13.3</ecNumber>
    </recommendedName>
</protein>
<dbReference type="Proteomes" id="UP000198878">
    <property type="component" value="Unassembled WGS sequence"/>
</dbReference>
<dbReference type="Pfam" id="PF23539">
    <property type="entry name" value="DUF7134"/>
    <property type="match status" value="1"/>
</dbReference>
<evidence type="ECO:0000256" key="2">
    <source>
        <dbReference type="ARBA" id="ARBA00012438"/>
    </source>
</evidence>
<comment type="catalytic activity">
    <reaction evidence="1">
        <text>ATP + protein L-histidine = ADP + protein N-phospho-L-histidine.</text>
        <dbReference type="EC" id="2.7.13.3"/>
    </reaction>
</comment>
<keyword evidence="7" id="KW-0067">ATP-binding</keyword>
<keyword evidence="10" id="KW-0812">Transmembrane</keyword>
<dbReference type="Gene3D" id="1.20.5.1930">
    <property type="match status" value="1"/>
</dbReference>